<dbReference type="EnsemblProtists" id="EKX30947">
    <property type="protein sequence ID" value="EKX30947"/>
    <property type="gene ID" value="GUITHDRAFT_122848"/>
</dbReference>
<evidence type="ECO:0000259" key="1">
    <source>
        <dbReference type="Pfam" id="PF13229"/>
    </source>
</evidence>
<name>L1I4E8_GUITC</name>
<feature type="non-terminal residue" evidence="2">
    <location>
        <position position="487"/>
    </location>
</feature>
<dbReference type="HOGENOM" id="CLU_560753_0_0_1"/>
<dbReference type="AlphaFoldDB" id="L1I4E8"/>
<keyword evidence="4" id="KW-1185">Reference proteome</keyword>
<dbReference type="Gene3D" id="2.160.20.10">
    <property type="entry name" value="Single-stranded right-handed beta-helix, Pectin lyase-like"/>
    <property type="match status" value="1"/>
</dbReference>
<gene>
    <name evidence="2" type="ORF">GUITHDRAFT_122848</name>
</gene>
<sequence>MAGDRIGCGILSLTNEASAIYFVRNGIEIGRMDLDPDMSFPFATITSSHGAMVAFDCKPCPPRPALSACLLQTAGIDVLDTVTGEWRAGKKVGKEGPRGVPVLFEGSDVLHYAKAGEVKPSESGAIGNRRVSYMYCGLVFFLENPKLVSVGSAALRISAPGVVLDSLSIMALSSLSSLTMKNVEVRCPNGSAVCINDTGCHGLQVDGCRVGPCGRHGIVLSSCAEEIIVKNSTIEKCAMIGVAANDQCKANFMNLNISGCNVGIHASGATFKVSETTIKDCKESAVRVFWNQPFNAQKIRLETCTIEKCFRPIVAEGKGLEIVVPSSCIIEGCSLKNETKGGAVIDWKNDPDPPVLVEAFTPQDNFSRYMKLMLGLGTEVLVKVLRKCYKSRTGKNWNHRTGREIASRMNDYQRSRLGKAMLERLKEDEMDSWDITLLSALLVNNPGYMDSSSLERAVESLRDQRNEFVHSGSFKDLSMDHGDFRSK</sequence>
<protein>
    <recommendedName>
        <fullName evidence="1">Right handed beta helix domain-containing protein</fullName>
    </recommendedName>
</protein>
<reference evidence="3" key="3">
    <citation type="submission" date="2015-06" db="UniProtKB">
        <authorList>
            <consortium name="EnsemblProtists"/>
        </authorList>
    </citation>
    <scope>IDENTIFICATION</scope>
</reference>
<dbReference type="SUPFAM" id="SSF51126">
    <property type="entry name" value="Pectin lyase-like"/>
    <property type="match status" value="1"/>
</dbReference>
<evidence type="ECO:0000313" key="3">
    <source>
        <dbReference type="EnsemblProtists" id="EKX30947"/>
    </source>
</evidence>
<reference evidence="2 4" key="1">
    <citation type="journal article" date="2012" name="Nature">
        <title>Algal genomes reveal evolutionary mosaicism and the fate of nucleomorphs.</title>
        <authorList>
            <consortium name="DOE Joint Genome Institute"/>
            <person name="Curtis B.A."/>
            <person name="Tanifuji G."/>
            <person name="Burki F."/>
            <person name="Gruber A."/>
            <person name="Irimia M."/>
            <person name="Maruyama S."/>
            <person name="Arias M.C."/>
            <person name="Ball S.G."/>
            <person name="Gile G.H."/>
            <person name="Hirakawa Y."/>
            <person name="Hopkins J.F."/>
            <person name="Kuo A."/>
            <person name="Rensing S.A."/>
            <person name="Schmutz J."/>
            <person name="Symeonidi A."/>
            <person name="Elias M."/>
            <person name="Eveleigh R.J."/>
            <person name="Herman E.K."/>
            <person name="Klute M.J."/>
            <person name="Nakayama T."/>
            <person name="Obornik M."/>
            <person name="Reyes-Prieto A."/>
            <person name="Armbrust E.V."/>
            <person name="Aves S.J."/>
            <person name="Beiko R.G."/>
            <person name="Coutinho P."/>
            <person name="Dacks J.B."/>
            <person name="Durnford D.G."/>
            <person name="Fast N.M."/>
            <person name="Green B.R."/>
            <person name="Grisdale C.J."/>
            <person name="Hempel F."/>
            <person name="Henrissat B."/>
            <person name="Hoppner M.P."/>
            <person name="Ishida K."/>
            <person name="Kim E."/>
            <person name="Koreny L."/>
            <person name="Kroth P.G."/>
            <person name="Liu Y."/>
            <person name="Malik S.B."/>
            <person name="Maier U.G."/>
            <person name="McRose D."/>
            <person name="Mock T."/>
            <person name="Neilson J.A."/>
            <person name="Onodera N.T."/>
            <person name="Poole A.M."/>
            <person name="Pritham E.J."/>
            <person name="Richards T.A."/>
            <person name="Rocap G."/>
            <person name="Roy S.W."/>
            <person name="Sarai C."/>
            <person name="Schaack S."/>
            <person name="Shirato S."/>
            <person name="Slamovits C.H."/>
            <person name="Spencer D.F."/>
            <person name="Suzuki S."/>
            <person name="Worden A.Z."/>
            <person name="Zauner S."/>
            <person name="Barry K."/>
            <person name="Bell C."/>
            <person name="Bharti A.K."/>
            <person name="Crow J.A."/>
            <person name="Grimwood J."/>
            <person name="Kramer R."/>
            <person name="Lindquist E."/>
            <person name="Lucas S."/>
            <person name="Salamov A."/>
            <person name="McFadden G.I."/>
            <person name="Lane C.E."/>
            <person name="Keeling P.J."/>
            <person name="Gray M.W."/>
            <person name="Grigoriev I.V."/>
            <person name="Archibald J.M."/>
        </authorList>
    </citation>
    <scope>NUCLEOTIDE SEQUENCE</scope>
    <source>
        <strain evidence="2 4">CCMP2712</strain>
    </source>
</reference>
<organism evidence="2">
    <name type="scientific">Guillardia theta (strain CCMP2712)</name>
    <name type="common">Cryptophyte</name>
    <dbReference type="NCBI Taxonomy" id="905079"/>
    <lineage>
        <taxon>Eukaryota</taxon>
        <taxon>Cryptophyceae</taxon>
        <taxon>Pyrenomonadales</taxon>
        <taxon>Geminigeraceae</taxon>
        <taxon>Guillardia</taxon>
    </lineage>
</organism>
<proteinExistence type="predicted"/>
<accession>L1I4E8</accession>
<dbReference type="KEGG" id="gtt:GUITHDRAFT_122848"/>
<dbReference type="EMBL" id="JH993438">
    <property type="protein sequence ID" value="EKX30947.1"/>
    <property type="molecule type" value="Genomic_DNA"/>
</dbReference>
<dbReference type="InterPro" id="IPR039448">
    <property type="entry name" value="Beta_helix"/>
</dbReference>
<dbReference type="InterPro" id="IPR011050">
    <property type="entry name" value="Pectin_lyase_fold/virulence"/>
</dbReference>
<dbReference type="GeneID" id="17287665"/>
<feature type="domain" description="Right handed beta helix" evidence="1">
    <location>
        <begin position="176"/>
        <end position="334"/>
    </location>
</feature>
<reference evidence="4" key="2">
    <citation type="submission" date="2012-11" db="EMBL/GenBank/DDBJ databases">
        <authorList>
            <person name="Kuo A."/>
            <person name="Curtis B.A."/>
            <person name="Tanifuji G."/>
            <person name="Burki F."/>
            <person name="Gruber A."/>
            <person name="Irimia M."/>
            <person name="Maruyama S."/>
            <person name="Arias M.C."/>
            <person name="Ball S.G."/>
            <person name="Gile G.H."/>
            <person name="Hirakawa Y."/>
            <person name="Hopkins J.F."/>
            <person name="Rensing S.A."/>
            <person name="Schmutz J."/>
            <person name="Symeonidi A."/>
            <person name="Elias M."/>
            <person name="Eveleigh R.J."/>
            <person name="Herman E.K."/>
            <person name="Klute M.J."/>
            <person name="Nakayama T."/>
            <person name="Obornik M."/>
            <person name="Reyes-Prieto A."/>
            <person name="Armbrust E.V."/>
            <person name="Aves S.J."/>
            <person name="Beiko R.G."/>
            <person name="Coutinho P."/>
            <person name="Dacks J.B."/>
            <person name="Durnford D.G."/>
            <person name="Fast N.M."/>
            <person name="Green B.R."/>
            <person name="Grisdale C."/>
            <person name="Hempe F."/>
            <person name="Henrissat B."/>
            <person name="Hoppner M.P."/>
            <person name="Ishida K.-I."/>
            <person name="Kim E."/>
            <person name="Koreny L."/>
            <person name="Kroth P.G."/>
            <person name="Liu Y."/>
            <person name="Malik S.-B."/>
            <person name="Maier U.G."/>
            <person name="McRose D."/>
            <person name="Mock T."/>
            <person name="Neilson J.A."/>
            <person name="Onodera N.T."/>
            <person name="Poole A.M."/>
            <person name="Pritham E.J."/>
            <person name="Richards T.A."/>
            <person name="Rocap G."/>
            <person name="Roy S.W."/>
            <person name="Sarai C."/>
            <person name="Schaack S."/>
            <person name="Shirato S."/>
            <person name="Slamovits C.H."/>
            <person name="Spencer D.F."/>
            <person name="Suzuki S."/>
            <person name="Worden A.Z."/>
            <person name="Zauner S."/>
            <person name="Barry K."/>
            <person name="Bell C."/>
            <person name="Bharti A.K."/>
            <person name="Crow J.A."/>
            <person name="Grimwood J."/>
            <person name="Kramer R."/>
            <person name="Lindquist E."/>
            <person name="Lucas S."/>
            <person name="Salamov A."/>
            <person name="McFadden G.I."/>
            <person name="Lane C.E."/>
            <person name="Keeling P.J."/>
            <person name="Gray M.W."/>
            <person name="Grigoriev I.V."/>
            <person name="Archibald J.M."/>
        </authorList>
    </citation>
    <scope>NUCLEOTIDE SEQUENCE</scope>
    <source>
        <strain evidence="4">CCMP2712</strain>
    </source>
</reference>
<dbReference type="Proteomes" id="UP000011087">
    <property type="component" value="Unassembled WGS sequence"/>
</dbReference>
<evidence type="ECO:0000313" key="4">
    <source>
        <dbReference type="Proteomes" id="UP000011087"/>
    </source>
</evidence>
<evidence type="ECO:0000313" key="2">
    <source>
        <dbReference type="EMBL" id="EKX30947.1"/>
    </source>
</evidence>
<dbReference type="Pfam" id="PF13229">
    <property type="entry name" value="Beta_helix"/>
    <property type="match status" value="1"/>
</dbReference>
<dbReference type="RefSeq" id="XP_005817927.1">
    <property type="nucleotide sequence ID" value="XM_005817870.1"/>
</dbReference>
<dbReference type="InterPro" id="IPR012334">
    <property type="entry name" value="Pectin_lyas_fold"/>
</dbReference>
<dbReference type="PaxDb" id="55529-EKX30947"/>